<sequence>MDGRRPGCHGESKIAAFYGLSLFHEAANEPPDLSLEREKFPYECFCVSKYMPFVISREGVVVVGALNVGSCFGDMNVLYTIQCIGGSITLLKVMNDQICKNGRRERIVDCKNSLKILEMQLLLCRKRRAGRENIVIYKIKSIVAYKYIKYVSIVIRIEDVVVVGNLSLSSGFRDMQVLPRWPNGKASGSAWKVPGSKPDSTKDPPCMGLVACEIMRRGSKLLSVGVALKLGEGVPAQPSSSSSDHGSKLRGSSQNIPRVASNGTLM</sequence>
<reference evidence="2 3" key="1">
    <citation type="journal article" date="2019" name="Sci. Rep.">
        <title>Orb-weaving spider Araneus ventricosus genome elucidates the spidroin gene catalogue.</title>
        <authorList>
            <person name="Kono N."/>
            <person name="Nakamura H."/>
            <person name="Ohtoshi R."/>
            <person name="Moran D.A.P."/>
            <person name="Shinohara A."/>
            <person name="Yoshida Y."/>
            <person name="Fujiwara M."/>
            <person name="Mori M."/>
            <person name="Tomita M."/>
            <person name="Arakawa K."/>
        </authorList>
    </citation>
    <scope>NUCLEOTIDE SEQUENCE [LARGE SCALE GENOMIC DNA]</scope>
</reference>
<feature type="region of interest" description="Disordered" evidence="1">
    <location>
        <begin position="234"/>
        <end position="266"/>
    </location>
</feature>
<keyword evidence="3" id="KW-1185">Reference proteome</keyword>
<dbReference type="Proteomes" id="UP000499080">
    <property type="component" value="Unassembled WGS sequence"/>
</dbReference>
<evidence type="ECO:0000256" key="1">
    <source>
        <dbReference type="SAM" id="MobiDB-lite"/>
    </source>
</evidence>
<proteinExistence type="predicted"/>
<evidence type="ECO:0000313" key="3">
    <source>
        <dbReference type="Proteomes" id="UP000499080"/>
    </source>
</evidence>
<feature type="compositionally biased region" description="Polar residues" evidence="1">
    <location>
        <begin position="237"/>
        <end position="266"/>
    </location>
</feature>
<name>A0A4Y2HKY3_ARAVE</name>
<dbReference type="AlphaFoldDB" id="A0A4Y2HKY3"/>
<organism evidence="2 3">
    <name type="scientific">Araneus ventricosus</name>
    <name type="common">Orbweaver spider</name>
    <name type="synonym">Epeira ventricosa</name>
    <dbReference type="NCBI Taxonomy" id="182803"/>
    <lineage>
        <taxon>Eukaryota</taxon>
        <taxon>Metazoa</taxon>
        <taxon>Ecdysozoa</taxon>
        <taxon>Arthropoda</taxon>
        <taxon>Chelicerata</taxon>
        <taxon>Arachnida</taxon>
        <taxon>Araneae</taxon>
        <taxon>Araneomorphae</taxon>
        <taxon>Entelegynae</taxon>
        <taxon>Araneoidea</taxon>
        <taxon>Araneidae</taxon>
        <taxon>Araneus</taxon>
    </lineage>
</organism>
<dbReference type="EMBL" id="BGPR01001999">
    <property type="protein sequence ID" value="GBM65869.1"/>
    <property type="molecule type" value="Genomic_DNA"/>
</dbReference>
<accession>A0A4Y2HKY3</accession>
<comment type="caution">
    <text evidence="2">The sequence shown here is derived from an EMBL/GenBank/DDBJ whole genome shotgun (WGS) entry which is preliminary data.</text>
</comment>
<gene>
    <name evidence="2" type="ORF">AVEN_238807_1</name>
</gene>
<evidence type="ECO:0000313" key="2">
    <source>
        <dbReference type="EMBL" id="GBM65869.1"/>
    </source>
</evidence>
<protein>
    <submittedName>
        <fullName evidence="2">Uncharacterized protein</fullName>
    </submittedName>
</protein>